<proteinExistence type="predicted"/>
<accession>A0A8C9LTJ9</accession>
<evidence type="ECO:0000313" key="1">
    <source>
        <dbReference type="Ensembl" id="ENSPTEP00000026343.1"/>
    </source>
</evidence>
<keyword evidence="2" id="KW-1185">Reference proteome</keyword>
<dbReference type="AlphaFoldDB" id="A0A8C9LTJ9"/>
<dbReference type="Proteomes" id="UP000694416">
    <property type="component" value="Unplaced"/>
</dbReference>
<reference evidence="1" key="2">
    <citation type="submission" date="2025-09" db="UniProtKB">
        <authorList>
            <consortium name="Ensembl"/>
        </authorList>
    </citation>
    <scope>IDENTIFICATION</scope>
</reference>
<sequence length="132" mass="14931">MQKSSSTRAAAMCEKDTCGRRTSSRCECGNLTSHRILGSGGSWTCQLLLCSSLPHSENQQRSELPQMTGSKHPAWSWITKLYQTLNSITLFPFKEVSVLLFIKIQMLRRGQMHLLLSWIPNKTPRMEADGFV</sequence>
<name>A0A8C9LTJ9_9PRIM</name>
<dbReference type="Ensembl" id="ENSPTET00000037083.1">
    <property type="protein sequence ID" value="ENSPTEP00000026343.1"/>
    <property type="gene ID" value="ENSPTEG00000026433.1"/>
</dbReference>
<reference evidence="1" key="1">
    <citation type="submission" date="2025-08" db="UniProtKB">
        <authorList>
            <consortium name="Ensembl"/>
        </authorList>
    </citation>
    <scope>IDENTIFICATION</scope>
</reference>
<evidence type="ECO:0000313" key="2">
    <source>
        <dbReference type="Proteomes" id="UP000694416"/>
    </source>
</evidence>
<protein>
    <submittedName>
        <fullName evidence="1">Uncharacterized protein</fullName>
    </submittedName>
</protein>
<organism evidence="1 2">
    <name type="scientific">Piliocolobus tephrosceles</name>
    <name type="common">Ugandan red Colobus</name>
    <dbReference type="NCBI Taxonomy" id="591936"/>
    <lineage>
        <taxon>Eukaryota</taxon>
        <taxon>Metazoa</taxon>
        <taxon>Chordata</taxon>
        <taxon>Craniata</taxon>
        <taxon>Vertebrata</taxon>
        <taxon>Euteleostomi</taxon>
        <taxon>Mammalia</taxon>
        <taxon>Eutheria</taxon>
        <taxon>Euarchontoglires</taxon>
        <taxon>Primates</taxon>
        <taxon>Haplorrhini</taxon>
        <taxon>Catarrhini</taxon>
        <taxon>Cercopithecidae</taxon>
        <taxon>Colobinae</taxon>
        <taxon>Piliocolobus</taxon>
    </lineage>
</organism>